<feature type="region of interest" description="Disordered" evidence="1">
    <location>
        <begin position="165"/>
        <end position="184"/>
    </location>
</feature>
<keyword evidence="3" id="KW-1185">Reference proteome</keyword>
<proteinExistence type="predicted"/>
<evidence type="ECO:0000256" key="1">
    <source>
        <dbReference type="SAM" id="MobiDB-lite"/>
    </source>
</evidence>
<comment type="caution">
    <text evidence="2">The sequence shown here is derived from an EMBL/GenBank/DDBJ whole genome shotgun (WGS) entry which is preliminary data.</text>
</comment>
<evidence type="ECO:0000313" key="3">
    <source>
        <dbReference type="Proteomes" id="UP000298030"/>
    </source>
</evidence>
<dbReference type="EMBL" id="QPFP01000179">
    <property type="protein sequence ID" value="TEB19693.1"/>
    <property type="molecule type" value="Genomic_DNA"/>
</dbReference>
<accession>A0A4Y7SDR3</accession>
<evidence type="ECO:0000313" key="2">
    <source>
        <dbReference type="EMBL" id="TEB19693.1"/>
    </source>
</evidence>
<dbReference type="Proteomes" id="UP000298030">
    <property type="component" value="Unassembled WGS sequence"/>
</dbReference>
<organism evidence="2 3">
    <name type="scientific">Coprinellus micaceus</name>
    <name type="common">Glistening ink-cap mushroom</name>
    <name type="synonym">Coprinus micaceus</name>
    <dbReference type="NCBI Taxonomy" id="71717"/>
    <lineage>
        <taxon>Eukaryota</taxon>
        <taxon>Fungi</taxon>
        <taxon>Dikarya</taxon>
        <taxon>Basidiomycota</taxon>
        <taxon>Agaricomycotina</taxon>
        <taxon>Agaricomycetes</taxon>
        <taxon>Agaricomycetidae</taxon>
        <taxon>Agaricales</taxon>
        <taxon>Agaricineae</taxon>
        <taxon>Psathyrellaceae</taxon>
        <taxon>Coprinellus</taxon>
    </lineage>
</organism>
<name>A0A4Y7SDR3_COPMI</name>
<dbReference type="AlphaFoldDB" id="A0A4Y7SDR3"/>
<protein>
    <submittedName>
        <fullName evidence="2">Uncharacterized protein</fullName>
    </submittedName>
</protein>
<reference evidence="2 3" key="1">
    <citation type="journal article" date="2019" name="Nat. Ecol. Evol.">
        <title>Megaphylogeny resolves global patterns of mushroom evolution.</title>
        <authorList>
            <person name="Varga T."/>
            <person name="Krizsan K."/>
            <person name="Foldi C."/>
            <person name="Dima B."/>
            <person name="Sanchez-Garcia M."/>
            <person name="Sanchez-Ramirez S."/>
            <person name="Szollosi G.J."/>
            <person name="Szarkandi J.G."/>
            <person name="Papp V."/>
            <person name="Albert L."/>
            <person name="Andreopoulos W."/>
            <person name="Angelini C."/>
            <person name="Antonin V."/>
            <person name="Barry K.W."/>
            <person name="Bougher N.L."/>
            <person name="Buchanan P."/>
            <person name="Buyck B."/>
            <person name="Bense V."/>
            <person name="Catcheside P."/>
            <person name="Chovatia M."/>
            <person name="Cooper J."/>
            <person name="Damon W."/>
            <person name="Desjardin D."/>
            <person name="Finy P."/>
            <person name="Geml J."/>
            <person name="Haridas S."/>
            <person name="Hughes K."/>
            <person name="Justo A."/>
            <person name="Karasinski D."/>
            <person name="Kautmanova I."/>
            <person name="Kiss B."/>
            <person name="Kocsube S."/>
            <person name="Kotiranta H."/>
            <person name="LaButti K.M."/>
            <person name="Lechner B.E."/>
            <person name="Liimatainen K."/>
            <person name="Lipzen A."/>
            <person name="Lukacs Z."/>
            <person name="Mihaltcheva S."/>
            <person name="Morgado L.N."/>
            <person name="Niskanen T."/>
            <person name="Noordeloos M.E."/>
            <person name="Ohm R.A."/>
            <person name="Ortiz-Santana B."/>
            <person name="Ovrebo C."/>
            <person name="Racz N."/>
            <person name="Riley R."/>
            <person name="Savchenko A."/>
            <person name="Shiryaev A."/>
            <person name="Soop K."/>
            <person name="Spirin V."/>
            <person name="Szebenyi C."/>
            <person name="Tomsovsky M."/>
            <person name="Tulloss R.E."/>
            <person name="Uehling J."/>
            <person name="Grigoriev I.V."/>
            <person name="Vagvolgyi C."/>
            <person name="Papp T."/>
            <person name="Martin F.M."/>
            <person name="Miettinen O."/>
            <person name="Hibbett D.S."/>
            <person name="Nagy L.G."/>
        </authorList>
    </citation>
    <scope>NUCLEOTIDE SEQUENCE [LARGE SCALE GENOMIC DNA]</scope>
    <source>
        <strain evidence="2 3">FP101781</strain>
    </source>
</reference>
<gene>
    <name evidence="2" type="ORF">FA13DRAFT_1780452</name>
</gene>
<sequence>MEPRISVWCPSPQINEPKQQSILGMPLMRRRRVRGIPRDDTNVICRYARGMSCVHRTYGIIPQSAATRAARDMIEVGAPPRNANTGGGCQLVFELSLSYTQTNATPHPTLPDSSESRSIAHAQVEQANQGRHVAGRRERGIMLSARYSQGWEGSQLYQVLSARERNRSQRVGGGPGYSRTPFRKHPRGFEPALWGTVMRIVRGMPPGWEGLAMDGRGTGARAAGTEIRVSEDLER</sequence>